<dbReference type="PANTHER" id="PTHR21227">
    <property type="entry name" value="TRNA-SPLICING ENDONUCLEASE SUBUNIT SEN2"/>
    <property type="match status" value="1"/>
</dbReference>
<proteinExistence type="predicted"/>
<organism evidence="6">
    <name type="scientific">Staphylothermus marinus</name>
    <dbReference type="NCBI Taxonomy" id="2280"/>
    <lineage>
        <taxon>Archaea</taxon>
        <taxon>Thermoproteota</taxon>
        <taxon>Thermoprotei</taxon>
        <taxon>Desulfurococcales</taxon>
        <taxon>Desulfurococcaceae</taxon>
        <taxon>Staphylothermus</taxon>
    </lineage>
</organism>
<dbReference type="InterPro" id="IPR006677">
    <property type="entry name" value="tRNA_intron_Endonuc_cat-like"/>
</dbReference>
<keyword evidence="2 6" id="KW-0456">Lyase</keyword>
<dbReference type="SUPFAM" id="SSF53032">
    <property type="entry name" value="tRNA-intron endonuclease catalytic domain-like"/>
    <property type="match status" value="1"/>
</dbReference>
<evidence type="ECO:0000259" key="5">
    <source>
        <dbReference type="Pfam" id="PF02778"/>
    </source>
</evidence>
<dbReference type="InterPro" id="IPR036167">
    <property type="entry name" value="tRNA_intron_Endo_cat-like_sf"/>
</dbReference>
<protein>
    <submittedName>
        <fullName evidence="6">tRNA-intron lyase</fullName>
        <ecNumber evidence="6">4.6.1.16</ecNumber>
    </submittedName>
</protein>
<dbReference type="NCBIfam" id="TIGR00324">
    <property type="entry name" value="endA"/>
    <property type="match status" value="1"/>
</dbReference>
<dbReference type="Gene3D" id="3.40.1350.10">
    <property type="match status" value="1"/>
</dbReference>
<dbReference type="CDD" id="cd22363">
    <property type="entry name" value="tRNA-intron_lyase_C"/>
    <property type="match status" value="1"/>
</dbReference>
<dbReference type="InterPro" id="IPR016442">
    <property type="entry name" value="tRNA_splic_arch_short"/>
</dbReference>
<feature type="domain" description="tRNA intron endonuclease N-terminal" evidence="5">
    <location>
        <begin position="4"/>
        <end position="78"/>
    </location>
</feature>
<dbReference type="EMBL" id="DTBJ01000007">
    <property type="protein sequence ID" value="HGM58063.1"/>
    <property type="molecule type" value="Genomic_DNA"/>
</dbReference>
<dbReference type="InterPro" id="IPR036740">
    <property type="entry name" value="tRNA_intron_Endonuc_N_sf"/>
</dbReference>
<accession>A0A7C4H899</accession>
<dbReference type="GO" id="GO:0003676">
    <property type="term" value="F:nucleic acid binding"/>
    <property type="evidence" value="ECO:0007669"/>
    <property type="project" value="InterPro"/>
</dbReference>
<dbReference type="AlphaFoldDB" id="A0A7C4H899"/>
<comment type="caution">
    <text evidence="6">The sequence shown here is derived from an EMBL/GenBank/DDBJ whole genome shotgun (WGS) entry which is preliminary data.</text>
</comment>
<dbReference type="PIRSF" id="PIRSF005285">
    <property type="entry name" value="tRNA_splic_archaea"/>
    <property type="match status" value="1"/>
</dbReference>
<dbReference type="GO" id="GO:0005737">
    <property type="term" value="C:cytoplasm"/>
    <property type="evidence" value="ECO:0007669"/>
    <property type="project" value="TreeGrafter"/>
</dbReference>
<name>A0A7C4H899_STAMA</name>
<dbReference type="GO" id="GO:0006388">
    <property type="term" value="P:tRNA splicing, via endonucleolytic cleavage and ligation"/>
    <property type="evidence" value="ECO:0007669"/>
    <property type="project" value="InterPro"/>
</dbReference>
<evidence type="ECO:0000256" key="2">
    <source>
        <dbReference type="ARBA" id="ARBA00023239"/>
    </source>
</evidence>
<sequence>MNCTGYLLYNRVIVPNYDCANSIYWNGYYGSFLGVSKPRSRDIKAPLELSIIEAVYLLEKGVLKVEYNGRLINYNELYSKGFETIEEFSDLYRVYKDLRERGFIVRRGLKFGCDYLIYRFGPGIDHAPFGVEVMNYNSIHDPIVLVRMGRLLHSVRKKLILAIVINDRIEYILLTWWKP</sequence>
<comment type="function">
    <text evidence="3">Endonuclease that removes tRNA introns. Cleaves pre-tRNA at the 5'- and 3'-splice sites to release the intron. The products are an intron and two tRNA half-molecules bearing 2',3' cyclic phosphate and 5'-OH termini. Recognizes a pseudosymmetric substrate in which 2 bulged loops of 3 bases are separated by a stem of 4 bp.</text>
</comment>
<dbReference type="InterPro" id="IPR011856">
    <property type="entry name" value="tRNA_endonuc-like_dom_sf"/>
</dbReference>
<keyword evidence="1" id="KW-0819">tRNA processing</keyword>
<dbReference type="FunFam" id="3.40.1350.10:FF:000006">
    <property type="entry name" value="tRNA-splicing endonuclease"/>
    <property type="match status" value="1"/>
</dbReference>
<dbReference type="InterPro" id="IPR006676">
    <property type="entry name" value="tRNA_splic"/>
</dbReference>
<evidence type="ECO:0000313" key="6">
    <source>
        <dbReference type="EMBL" id="HGM58063.1"/>
    </source>
</evidence>
<dbReference type="GO" id="GO:0000213">
    <property type="term" value="F:tRNA-intron lyase activity"/>
    <property type="evidence" value="ECO:0007669"/>
    <property type="project" value="UniProtKB-EC"/>
</dbReference>
<dbReference type="Pfam" id="PF02778">
    <property type="entry name" value="tRNA_int_endo_N"/>
    <property type="match status" value="1"/>
</dbReference>
<reference evidence="6" key="1">
    <citation type="journal article" date="2020" name="mSystems">
        <title>Genome- and Community-Level Interaction Insights into Carbon Utilization and Element Cycling Functions of Hydrothermarchaeota in Hydrothermal Sediment.</title>
        <authorList>
            <person name="Zhou Z."/>
            <person name="Liu Y."/>
            <person name="Xu W."/>
            <person name="Pan J."/>
            <person name="Luo Z.H."/>
            <person name="Li M."/>
        </authorList>
    </citation>
    <scope>NUCLEOTIDE SEQUENCE [LARGE SCALE GENOMIC DNA]</scope>
    <source>
        <strain evidence="6">SpSt-642</strain>
    </source>
</reference>
<evidence type="ECO:0000256" key="1">
    <source>
        <dbReference type="ARBA" id="ARBA00022694"/>
    </source>
</evidence>
<feature type="domain" description="tRNA intron endonuclease catalytic" evidence="4">
    <location>
        <begin position="88"/>
        <end position="170"/>
    </location>
</feature>
<dbReference type="PANTHER" id="PTHR21227:SF0">
    <property type="entry name" value="TRNA-SPLICING ENDONUCLEASE SUBUNIT SEN2"/>
    <property type="match status" value="1"/>
</dbReference>
<evidence type="ECO:0000259" key="4">
    <source>
        <dbReference type="Pfam" id="PF01974"/>
    </source>
</evidence>
<dbReference type="InterPro" id="IPR006678">
    <property type="entry name" value="tRNA_intron_Endonuc_N"/>
</dbReference>
<dbReference type="Gene3D" id="3.40.1170.20">
    <property type="entry name" value="tRNA intron endonuclease, N-terminal domain"/>
    <property type="match status" value="1"/>
</dbReference>
<dbReference type="SUPFAM" id="SSF55267">
    <property type="entry name" value="tRNA-intron endonuclease N-terminal domain-like"/>
    <property type="match status" value="1"/>
</dbReference>
<evidence type="ECO:0000256" key="3">
    <source>
        <dbReference type="ARBA" id="ARBA00024798"/>
    </source>
</evidence>
<dbReference type="Pfam" id="PF01974">
    <property type="entry name" value="tRNA_int_endo"/>
    <property type="match status" value="1"/>
</dbReference>
<dbReference type="EC" id="4.6.1.16" evidence="6"/>
<gene>
    <name evidence="6" type="primary">endA</name>
    <name evidence="6" type="ORF">ENU14_00510</name>
</gene>